<dbReference type="CDD" id="cd00657">
    <property type="entry name" value="Ferritin_like"/>
    <property type="match status" value="1"/>
</dbReference>
<dbReference type="AlphaFoldDB" id="A0A437N586"/>
<dbReference type="PANTHER" id="PTHR42782:SF2">
    <property type="entry name" value="3-OXOACYL-[ACYL-CARRIER-PROTEIN] SYNTHASE-LIKE PROTEIN"/>
    <property type="match status" value="1"/>
</dbReference>
<name>A0A437N586_9SPHN</name>
<dbReference type="EMBL" id="SACO01000006">
    <property type="protein sequence ID" value="RVU05076.1"/>
    <property type="molecule type" value="Genomic_DNA"/>
</dbReference>
<protein>
    <submittedName>
        <fullName evidence="2">Ferritin-like domain-containing protein</fullName>
    </submittedName>
</protein>
<dbReference type="PIRSF" id="PIRSF012318">
    <property type="entry name" value="UCP012318"/>
    <property type="match status" value="1"/>
</dbReference>
<dbReference type="OrthoDB" id="9778629at2"/>
<dbReference type="InterPro" id="IPR011197">
    <property type="entry name" value="UCP012318"/>
</dbReference>
<gene>
    <name evidence="2" type="ORF">EOE18_10120</name>
</gene>
<evidence type="ECO:0000256" key="1">
    <source>
        <dbReference type="SAM" id="MobiDB-lite"/>
    </source>
</evidence>
<evidence type="ECO:0000313" key="2">
    <source>
        <dbReference type="EMBL" id="RVU05076.1"/>
    </source>
</evidence>
<keyword evidence="3" id="KW-1185">Reference proteome</keyword>
<proteinExistence type="predicted"/>
<evidence type="ECO:0000313" key="3">
    <source>
        <dbReference type="Proteomes" id="UP000282837"/>
    </source>
</evidence>
<dbReference type="InterPro" id="IPR007402">
    <property type="entry name" value="DUF455"/>
</dbReference>
<reference evidence="2 3" key="1">
    <citation type="submission" date="2019-01" db="EMBL/GenBank/DDBJ databases">
        <authorList>
            <person name="Chen W.-M."/>
        </authorList>
    </citation>
    <scope>NUCLEOTIDE SEQUENCE [LARGE SCALE GENOMIC DNA]</scope>
    <source>
        <strain evidence="2 3">FSY-9</strain>
    </source>
</reference>
<dbReference type="PANTHER" id="PTHR42782">
    <property type="entry name" value="SI:CH73-314G15.3"/>
    <property type="match status" value="1"/>
</dbReference>
<dbReference type="RefSeq" id="WP_127709058.1">
    <property type="nucleotide sequence ID" value="NZ_SACO01000006.1"/>
</dbReference>
<feature type="region of interest" description="Disordered" evidence="1">
    <location>
        <begin position="50"/>
        <end position="69"/>
    </location>
</feature>
<dbReference type="InterPro" id="IPR009078">
    <property type="entry name" value="Ferritin-like_SF"/>
</dbReference>
<dbReference type="Proteomes" id="UP000282837">
    <property type="component" value="Unassembled WGS sequence"/>
</dbReference>
<comment type="caution">
    <text evidence="2">The sequence shown here is derived from an EMBL/GenBank/DDBJ whole genome shotgun (WGS) entry which is preliminary data.</text>
</comment>
<dbReference type="Pfam" id="PF04305">
    <property type="entry name" value="DUF455"/>
    <property type="match status" value="1"/>
</dbReference>
<sequence length="275" mass="30161">MNASLSHAIAAVLNTADPRAKAMRTRAVVRDWRLGRLAWDFGCAMPERPVRPEKPELLPPGQMPKRGKGGSRAKRIALWHALAHIEFVAIDLALDMAGRFGAEMEARFGHDVARGFVDDFLCVAADEAMHFAIIQRHLASMGATYGDLPAHDGLWEAAGETAHDLAARLAVVPMVLEARGLDVTPATIERVEASGDHRGARILNRIFNDEIRHVRYGSEHFSRLAHQSGDSPDSLWKSLVTQYFRGKVKPPFNDSARQAAGLSRPAYLALACMGN</sequence>
<dbReference type="SUPFAM" id="SSF47240">
    <property type="entry name" value="Ferritin-like"/>
    <property type="match status" value="1"/>
</dbReference>
<accession>A0A437N586</accession>
<organism evidence="2 3">
    <name type="scientific">Novosphingobium umbonatum</name>
    <dbReference type="NCBI Taxonomy" id="1908524"/>
    <lineage>
        <taxon>Bacteria</taxon>
        <taxon>Pseudomonadati</taxon>
        <taxon>Pseudomonadota</taxon>
        <taxon>Alphaproteobacteria</taxon>
        <taxon>Sphingomonadales</taxon>
        <taxon>Sphingomonadaceae</taxon>
        <taxon>Novosphingobium</taxon>
    </lineage>
</organism>